<dbReference type="EMBL" id="JACNJZ010000154">
    <property type="protein sequence ID" value="MBC8318366.1"/>
    <property type="molecule type" value="Genomic_DNA"/>
</dbReference>
<evidence type="ECO:0000259" key="1">
    <source>
        <dbReference type="Pfam" id="PF03205"/>
    </source>
</evidence>
<dbReference type="GO" id="GO:0006777">
    <property type="term" value="P:Mo-molybdopterin cofactor biosynthetic process"/>
    <property type="evidence" value="ECO:0007669"/>
    <property type="project" value="InterPro"/>
</dbReference>
<dbReference type="PANTHER" id="PTHR40072:SF1">
    <property type="entry name" value="MOLYBDOPTERIN-GUANINE DINUCLEOTIDE BIOSYNTHESIS ADAPTER PROTEIN"/>
    <property type="match status" value="1"/>
</dbReference>
<evidence type="ECO:0000313" key="3">
    <source>
        <dbReference type="Proteomes" id="UP000614424"/>
    </source>
</evidence>
<protein>
    <submittedName>
        <fullName evidence="2">Molybdopterin-guanine dinucleotide biosynthesis protein B</fullName>
    </submittedName>
</protein>
<dbReference type="NCBIfam" id="TIGR00176">
    <property type="entry name" value="mobB"/>
    <property type="match status" value="1"/>
</dbReference>
<dbReference type="PANTHER" id="PTHR40072">
    <property type="entry name" value="MOLYBDOPTERIN-GUANINE DINUCLEOTIDE BIOSYNTHESIS ADAPTER PROTEIN-RELATED"/>
    <property type="match status" value="1"/>
</dbReference>
<dbReference type="GO" id="GO:0005525">
    <property type="term" value="F:GTP binding"/>
    <property type="evidence" value="ECO:0007669"/>
    <property type="project" value="InterPro"/>
</dbReference>
<proteinExistence type="predicted"/>
<dbReference type="InterPro" id="IPR052539">
    <property type="entry name" value="MGD_biosynthesis_adapter"/>
</dbReference>
<evidence type="ECO:0000313" key="2">
    <source>
        <dbReference type="EMBL" id="MBC8318366.1"/>
    </source>
</evidence>
<organism evidence="2 3">
    <name type="scientific">Candidatus Desulfobia pelagia</name>
    <dbReference type="NCBI Taxonomy" id="2841692"/>
    <lineage>
        <taxon>Bacteria</taxon>
        <taxon>Pseudomonadati</taxon>
        <taxon>Thermodesulfobacteriota</taxon>
        <taxon>Desulfobulbia</taxon>
        <taxon>Desulfobulbales</taxon>
        <taxon>Desulfobulbaceae</taxon>
        <taxon>Candidatus Desulfobia</taxon>
    </lineage>
</organism>
<dbReference type="InterPro" id="IPR004435">
    <property type="entry name" value="MobB_dom"/>
</dbReference>
<dbReference type="InterPro" id="IPR027417">
    <property type="entry name" value="P-loop_NTPase"/>
</dbReference>
<comment type="caution">
    <text evidence="2">The sequence shown here is derived from an EMBL/GenBank/DDBJ whole genome shotgun (WGS) entry which is preliminary data.</text>
</comment>
<dbReference type="Gene3D" id="3.40.50.300">
    <property type="entry name" value="P-loop containing nucleotide triphosphate hydrolases"/>
    <property type="match status" value="1"/>
</dbReference>
<accession>A0A8J6TD73</accession>
<name>A0A8J6TD73_9BACT</name>
<dbReference type="CDD" id="cd03116">
    <property type="entry name" value="MobB"/>
    <property type="match status" value="1"/>
</dbReference>
<dbReference type="SUPFAM" id="SSF52540">
    <property type="entry name" value="P-loop containing nucleoside triphosphate hydrolases"/>
    <property type="match status" value="1"/>
</dbReference>
<sequence>MTPPVVSFIARPNHGKTTVIEKVIPALISRGYKIGTIKHHVHHFEMDKPGKDTWRHKQAGAHTVALSSPTSLGIIKDVTGDSSIEDLASHYFSDMDLVLTEGYKTGPMPKIEVFRKEISPSPLDNRDDTWAAFVTDTLLDSDLPQFSGQDITGLASFLIDAFISSSARQKTRLRVDGKVVPLNTFAESFLRQAVLGMVSSLKGCEAPQKLTLTIDNEYHAGQKKDETHP</sequence>
<gene>
    <name evidence="2" type="primary">mobB</name>
    <name evidence="2" type="ORF">H8E41_10715</name>
</gene>
<dbReference type="Pfam" id="PF03205">
    <property type="entry name" value="MobB"/>
    <property type="match status" value="1"/>
</dbReference>
<dbReference type="Proteomes" id="UP000614424">
    <property type="component" value="Unassembled WGS sequence"/>
</dbReference>
<dbReference type="AlphaFoldDB" id="A0A8J6TD73"/>
<feature type="domain" description="Molybdopterin-guanine dinucleotide biosynthesis protein B (MobB)" evidence="1">
    <location>
        <begin position="5"/>
        <end position="136"/>
    </location>
</feature>
<reference evidence="2 3" key="1">
    <citation type="submission" date="2020-08" db="EMBL/GenBank/DDBJ databases">
        <title>Bridging the membrane lipid divide: bacteria of the FCB group superphylum have the potential to synthesize archaeal ether lipids.</title>
        <authorList>
            <person name="Villanueva L."/>
            <person name="Von Meijenfeldt F.A.B."/>
            <person name="Westbye A.B."/>
            <person name="Yadav S."/>
            <person name="Hopmans E.C."/>
            <person name="Dutilh B.E."/>
            <person name="Sinninghe Damste J.S."/>
        </authorList>
    </citation>
    <scope>NUCLEOTIDE SEQUENCE [LARGE SCALE GENOMIC DNA]</scope>
    <source>
        <strain evidence="2">NIOZ-UU47</strain>
    </source>
</reference>